<reference evidence="3" key="1">
    <citation type="journal article" date="2019" name="Int. J. Syst. Evol. Microbiol.">
        <title>The Global Catalogue of Microorganisms (GCM) 10K type strain sequencing project: providing services to taxonomists for standard genome sequencing and annotation.</title>
        <authorList>
            <consortium name="The Broad Institute Genomics Platform"/>
            <consortium name="The Broad Institute Genome Sequencing Center for Infectious Disease"/>
            <person name="Wu L."/>
            <person name="Ma J."/>
        </authorList>
    </citation>
    <scope>NUCLEOTIDE SEQUENCE [LARGE SCALE GENOMIC DNA]</scope>
    <source>
        <strain evidence="3">JCM 17986</strain>
    </source>
</reference>
<dbReference type="SUPFAM" id="SSF48452">
    <property type="entry name" value="TPR-like"/>
    <property type="match status" value="1"/>
</dbReference>
<gene>
    <name evidence="2" type="ORF">GCM10023205_12570</name>
</gene>
<keyword evidence="3" id="KW-1185">Reference proteome</keyword>
<sequence>MRSGPKSDGSGQAALRPAVAASRLPRALPRPREPHAEHELPPTADQSAERPAAAADAAVPEAADEVDAVDETEHPDDPGGAATGPPDDPPPGTPAGPPDAPAEPRAPDVPGDPGDPGDGEDEPEASDGDSDSDEEPEAADQATGPPARESTGRAGERGPNGRLRELLVHAGVSNAGLARRVNDLGAISGLTLRYDKTSVARWVTKGMTPQGPVPHLIAAVLAERLGRPVPLEEIGLEDTGPVDPELGLSFPRDLAEAVVKATDLWRHDHVNRREFLTGTFAVTAFATPLARWLISPADALAEHRGTDRKVGQADVAKLREAAAEARRWDSKYGGGDWRASMVPECLRVEASPLLRGSYQDAVGRQLFGATAELSRLAGWMAFDTGQHEIAQRYYIQALRLARAAADVPLGGYVLATMSLQATYRGHPQAAVDLAQAAVERNRGVSGPKVTGFLHLVEARAHARAGDAAACARALNAAEAHLERARPGDDAPEWIDFFSYDRLCADGAECYRDLKMPAQTRRFTVAALAGQSEAFIRSHGLRLAVGAQADLAAGDIDAACGAGVRALTVAQRVRSARNTAYVRDLVSGLQVAHADEPMVKDFTEQVRTSIGIPA</sequence>
<comment type="caution">
    <text evidence="2">The sequence shown here is derived from an EMBL/GenBank/DDBJ whole genome shotgun (WGS) entry which is preliminary data.</text>
</comment>
<dbReference type="Proteomes" id="UP001500466">
    <property type="component" value="Unassembled WGS sequence"/>
</dbReference>
<evidence type="ECO:0008006" key="4">
    <source>
        <dbReference type="Google" id="ProtNLM"/>
    </source>
</evidence>
<evidence type="ECO:0000313" key="3">
    <source>
        <dbReference type="Proteomes" id="UP001500466"/>
    </source>
</evidence>
<evidence type="ECO:0000256" key="1">
    <source>
        <dbReference type="SAM" id="MobiDB-lite"/>
    </source>
</evidence>
<feature type="compositionally biased region" description="Low complexity" evidence="1">
    <location>
        <begin position="13"/>
        <end position="27"/>
    </location>
</feature>
<feature type="region of interest" description="Disordered" evidence="1">
    <location>
        <begin position="1"/>
        <end position="160"/>
    </location>
</feature>
<protein>
    <recommendedName>
        <fullName evidence="4">Sporulation protein</fullName>
    </recommendedName>
</protein>
<feature type="compositionally biased region" description="Basic and acidic residues" evidence="1">
    <location>
        <begin position="30"/>
        <end position="40"/>
    </location>
</feature>
<proteinExistence type="predicted"/>
<organism evidence="2 3">
    <name type="scientific">Yinghuangia aomiensis</name>
    <dbReference type="NCBI Taxonomy" id="676205"/>
    <lineage>
        <taxon>Bacteria</taxon>
        <taxon>Bacillati</taxon>
        <taxon>Actinomycetota</taxon>
        <taxon>Actinomycetes</taxon>
        <taxon>Kitasatosporales</taxon>
        <taxon>Streptomycetaceae</taxon>
        <taxon>Yinghuangia</taxon>
    </lineage>
</organism>
<name>A0ABP9GT72_9ACTN</name>
<feature type="compositionally biased region" description="Pro residues" evidence="1">
    <location>
        <begin position="86"/>
        <end position="101"/>
    </location>
</feature>
<evidence type="ECO:0000313" key="2">
    <source>
        <dbReference type="EMBL" id="GAA4952847.1"/>
    </source>
</evidence>
<dbReference type="EMBL" id="BAABHS010000003">
    <property type="protein sequence ID" value="GAA4952847.1"/>
    <property type="molecule type" value="Genomic_DNA"/>
</dbReference>
<dbReference type="InterPro" id="IPR011990">
    <property type="entry name" value="TPR-like_helical_dom_sf"/>
</dbReference>
<feature type="compositionally biased region" description="Low complexity" evidence="1">
    <location>
        <begin position="49"/>
        <end position="61"/>
    </location>
</feature>
<feature type="compositionally biased region" description="Acidic residues" evidence="1">
    <location>
        <begin position="115"/>
        <end position="138"/>
    </location>
</feature>
<accession>A0ABP9GT72</accession>